<name>A0A7W4V0P4_9MICO</name>
<feature type="transmembrane region" description="Helical" evidence="2">
    <location>
        <begin position="18"/>
        <end position="36"/>
    </location>
</feature>
<dbReference type="AlphaFoldDB" id="A0A7W4V0P4"/>
<protein>
    <submittedName>
        <fullName evidence="3">Uncharacterized protein</fullName>
    </submittedName>
</protein>
<evidence type="ECO:0000313" key="3">
    <source>
        <dbReference type="EMBL" id="MBB2974716.1"/>
    </source>
</evidence>
<evidence type="ECO:0000256" key="1">
    <source>
        <dbReference type="SAM" id="MobiDB-lite"/>
    </source>
</evidence>
<keyword evidence="2" id="KW-0472">Membrane</keyword>
<reference evidence="3 4" key="1">
    <citation type="submission" date="2020-08" db="EMBL/GenBank/DDBJ databases">
        <title>Sequencing the genomes of 1000 actinobacteria strains.</title>
        <authorList>
            <person name="Klenk H.-P."/>
        </authorList>
    </citation>
    <scope>NUCLEOTIDE SEQUENCE [LARGE SCALE GENOMIC DNA]</scope>
    <source>
        <strain evidence="3 4">DSM 27099</strain>
    </source>
</reference>
<dbReference type="Proteomes" id="UP000529310">
    <property type="component" value="Unassembled WGS sequence"/>
</dbReference>
<evidence type="ECO:0000256" key="2">
    <source>
        <dbReference type="SAM" id="Phobius"/>
    </source>
</evidence>
<proteinExistence type="predicted"/>
<feature type="transmembrane region" description="Helical" evidence="2">
    <location>
        <begin position="42"/>
        <end position="61"/>
    </location>
</feature>
<accession>A0A7W4V0P4</accession>
<keyword evidence="4" id="KW-1185">Reference proteome</keyword>
<keyword evidence="2" id="KW-0812">Transmembrane</keyword>
<comment type="caution">
    <text evidence="3">The sequence shown here is derived from an EMBL/GenBank/DDBJ whole genome shotgun (WGS) entry which is preliminary data.</text>
</comment>
<feature type="region of interest" description="Disordered" evidence="1">
    <location>
        <begin position="79"/>
        <end position="101"/>
    </location>
</feature>
<dbReference type="EMBL" id="JACHWQ010000001">
    <property type="protein sequence ID" value="MBB2974716.1"/>
    <property type="molecule type" value="Genomic_DNA"/>
</dbReference>
<organism evidence="3 4">
    <name type="scientific">Microbacterium endophyticum</name>
    <dbReference type="NCBI Taxonomy" id="1526412"/>
    <lineage>
        <taxon>Bacteria</taxon>
        <taxon>Bacillati</taxon>
        <taxon>Actinomycetota</taxon>
        <taxon>Actinomycetes</taxon>
        <taxon>Micrococcales</taxon>
        <taxon>Microbacteriaceae</taxon>
        <taxon>Microbacterium</taxon>
    </lineage>
</organism>
<keyword evidence="2" id="KW-1133">Transmembrane helix</keyword>
<dbReference type="RefSeq" id="WP_165142499.1">
    <property type="nucleotide sequence ID" value="NZ_CP049255.1"/>
</dbReference>
<gene>
    <name evidence="3" type="ORF">FHX49_000257</name>
</gene>
<evidence type="ECO:0000313" key="4">
    <source>
        <dbReference type="Proteomes" id="UP000529310"/>
    </source>
</evidence>
<sequence>MVKPENASRHSSRHVRNVLTLTALVAGSTAFGFVFGYFCQSVIMGIIGGAVFAGLSGLWSWRVRRSGEISVEAEDLHEAKRAQGKRYGPLGDANSRVTGLG</sequence>